<dbReference type="InterPro" id="IPR001258">
    <property type="entry name" value="NHL_repeat"/>
</dbReference>
<dbReference type="KEGG" id="caby:Cabys_4176"/>
<dbReference type="InterPro" id="IPR051262">
    <property type="entry name" value="SMP-30/CGR1_Lactonase"/>
</dbReference>
<evidence type="ECO:0000313" key="11">
    <source>
        <dbReference type="Proteomes" id="UP000183868"/>
    </source>
</evidence>
<dbReference type="GO" id="GO:0046872">
    <property type="term" value="F:metal ion binding"/>
    <property type="evidence" value="ECO:0007669"/>
    <property type="project" value="UniProtKB-KW"/>
</dbReference>
<dbReference type="Proteomes" id="UP000183868">
    <property type="component" value="Chromosome"/>
</dbReference>
<comment type="cofactor">
    <cofactor evidence="4">
        <name>Zn(2+)</name>
        <dbReference type="ChEBI" id="CHEBI:29105"/>
    </cofactor>
    <text evidence="4">Binds 1 divalent metal cation per subunit.</text>
</comment>
<dbReference type="EMBL" id="CP018099">
    <property type="protein sequence ID" value="APF20921.1"/>
    <property type="molecule type" value="Genomic_DNA"/>
</dbReference>
<dbReference type="InterPro" id="IPR005511">
    <property type="entry name" value="SMP-30"/>
</dbReference>
<dbReference type="CDD" id="cd05819">
    <property type="entry name" value="NHL"/>
    <property type="match status" value="1"/>
</dbReference>
<dbReference type="HOGENOM" id="CLU_036110_0_1_0"/>
<dbReference type="Gene3D" id="2.120.10.30">
    <property type="entry name" value="TolB, C-terminal domain"/>
    <property type="match status" value="1"/>
</dbReference>
<dbReference type="Proteomes" id="UP000004671">
    <property type="component" value="Chromosome"/>
</dbReference>
<dbReference type="InParanoid" id="H1XVB8"/>
<proteinExistence type="predicted"/>
<reference evidence="8 11" key="2">
    <citation type="submission" date="2016-11" db="EMBL/GenBank/DDBJ databases">
        <title>Genomic analysis of Caldithrix abyssi and proposal of a novel bacterial phylum Caldithrichaeota.</title>
        <authorList>
            <person name="Kublanov I."/>
            <person name="Sigalova O."/>
            <person name="Gavrilov S."/>
            <person name="Lebedinsky A."/>
            <person name="Ivanova N."/>
            <person name="Daum C."/>
            <person name="Reddy T."/>
            <person name="Klenk H.P."/>
            <person name="Goker M."/>
            <person name="Reva O."/>
            <person name="Miroshnichenko M."/>
            <person name="Kyprides N."/>
            <person name="Woyke T."/>
            <person name="Gelfand M."/>
        </authorList>
    </citation>
    <scope>NUCLEOTIDE SEQUENCE [LARGE SCALE GENOMIC DNA]</scope>
    <source>
        <strain evidence="8 11">LF13</strain>
    </source>
</reference>
<dbReference type="PROSITE" id="PS51257">
    <property type="entry name" value="PROKAR_LIPOPROTEIN"/>
    <property type="match status" value="1"/>
</dbReference>
<feature type="binding site" evidence="4">
    <location>
        <position position="169"/>
    </location>
    <ligand>
        <name>a divalent metal cation</name>
        <dbReference type="ChEBI" id="CHEBI:60240"/>
    </ligand>
</feature>
<dbReference type="AlphaFoldDB" id="H1XVB8"/>
<evidence type="ECO:0000313" key="9">
    <source>
        <dbReference type="EMBL" id="EHO40624.1"/>
    </source>
</evidence>
<feature type="binding site" evidence="4">
    <location>
        <position position="121"/>
    </location>
    <ligand>
        <name>substrate</name>
    </ligand>
</feature>
<feature type="binding site" evidence="4">
    <location>
        <position position="119"/>
    </location>
    <ligand>
        <name>substrate</name>
    </ligand>
</feature>
<dbReference type="eggNOG" id="COG3386">
    <property type="taxonomic scope" value="Bacteria"/>
</dbReference>
<dbReference type="PROSITE" id="PS51125">
    <property type="entry name" value="NHL"/>
    <property type="match status" value="1"/>
</dbReference>
<gene>
    <name evidence="8" type="ORF">Cabys_4176</name>
    <name evidence="9" type="ORF">Calab_0990</name>
</gene>
<keyword evidence="4" id="KW-0862">Zinc</keyword>
<evidence type="ECO:0000256" key="1">
    <source>
        <dbReference type="ARBA" id="ARBA00022737"/>
    </source>
</evidence>
<evidence type="ECO:0000256" key="5">
    <source>
        <dbReference type="PROSITE-ProRule" id="PRU00504"/>
    </source>
</evidence>
<feature type="signal peptide" evidence="6">
    <location>
        <begin position="1"/>
        <end position="20"/>
    </location>
</feature>
<dbReference type="InterPro" id="IPR011042">
    <property type="entry name" value="6-blade_b-propeller_TolB-like"/>
</dbReference>
<sequence precursor="true">MKYFVFALAAILLSCQNQPAFNLQFEKVAQNLQFPEGPAWDGQNTLYFSNCYGNWLGMVQNDEVDTLLTVDSTQNCFRQTNGLTFHSDGYLYACDFGLGAIERFDRNGSCQIIEAGFNRPNDLAFGPEGHLYITDPKSYDKDTPDGCVYRYNFTIGKIELVADSLCFPNGIAFTADGKSVFVAESAQNRVLKFTVESDGKLTHRRIFAEMPGGDPDGIALDVRGNVYVAHFGAGRIAVFDPRGQLIASIPTPGKKPSNLEFADPDLKTLYVTEDETNALYRARVPIAGLALSYQQREGHESD</sequence>
<dbReference type="STRING" id="880073.Cabys_4176"/>
<dbReference type="PRINTS" id="PR01790">
    <property type="entry name" value="SMP30FAMILY"/>
</dbReference>
<feature type="domain" description="SMP-30/Gluconolactonase/LRE-like region" evidence="7">
    <location>
        <begin position="34"/>
        <end position="272"/>
    </location>
</feature>
<dbReference type="PANTHER" id="PTHR47572:SF4">
    <property type="entry name" value="LACTONASE DRP35"/>
    <property type="match status" value="1"/>
</dbReference>
<keyword evidence="2" id="KW-0378">Hydrolase</keyword>
<evidence type="ECO:0000256" key="6">
    <source>
        <dbReference type="SAM" id="SignalP"/>
    </source>
</evidence>
<keyword evidence="4" id="KW-0479">Metal-binding</keyword>
<evidence type="ECO:0000256" key="3">
    <source>
        <dbReference type="PIRSR" id="PIRSR605511-1"/>
    </source>
</evidence>
<evidence type="ECO:0000256" key="4">
    <source>
        <dbReference type="PIRSR" id="PIRSR605511-2"/>
    </source>
</evidence>
<dbReference type="Pfam" id="PF08450">
    <property type="entry name" value="SGL"/>
    <property type="match status" value="1"/>
</dbReference>
<reference evidence="9 10" key="1">
    <citation type="submission" date="2011-09" db="EMBL/GenBank/DDBJ databases">
        <title>The permanent draft genome of Caldithrix abyssi DSM 13497.</title>
        <authorList>
            <consortium name="US DOE Joint Genome Institute (JGI-PGF)"/>
            <person name="Lucas S."/>
            <person name="Han J."/>
            <person name="Lapidus A."/>
            <person name="Bruce D."/>
            <person name="Goodwin L."/>
            <person name="Pitluck S."/>
            <person name="Peters L."/>
            <person name="Kyrpides N."/>
            <person name="Mavromatis K."/>
            <person name="Ivanova N."/>
            <person name="Mikhailova N."/>
            <person name="Chertkov O."/>
            <person name="Detter J.C."/>
            <person name="Tapia R."/>
            <person name="Han C."/>
            <person name="Land M."/>
            <person name="Hauser L."/>
            <person name="Markowitz V."/>
            <person name="Cheng J.-F."/>
            <person name="Hugenholtz P."/>
            <person name="Woyke T."/>
            <person name="Wu D."/>
            <person name="Spring S."/>
            <person name="Brambilla E."/>
            <person name="Klenk H.-P."/>
            <person name="Eisen J.A."/>
        </authorList>
    </citation>
    <scope>NUCLEOTIDE SEQUENCE [LARGE SCALE GENOMIC DNA]</scope>
    <source>
        <strain evidence="9 10">DSM 13497</strain>
    </source>
</reference>
<keyword evidence="10" id="KW-1185">Reference proteome</keyword>
<dbReference type="RefSeq" id="WP_006927649.1">
    <property type="nucleotide sequence ID" value="NZ_CM001402.1"/>
</dbReference>
<evidence type="ECO:0000259" key="7">
    <source>
        <dbReference type="Pfam" id="PF08450"/>
    </source>
</evidence>
<dbReference type="PANTHER" id="PTHR47572">
    <property type="entry name" value="LIPOPROTEIN-RELATED"/>
    <property type="match status" value="1"/>
</dbReference>
<keyword evidence="1" id="KW-0677">Repeat</keyword>
<feature type="repeat" description="NHL" evidence="5">
    <location>
        <begin position="215"/>
        <end position="242"/>
    </location>
</feature>
<dbReference type="EMBL" id="CM001402">
    <property type="protein sequence ID" value="EHO40624.1"/>
    <property type="molecule type" value="Genomic_DNA"/>
</dbReference>
<feature type="active site" description="Proton donor/acceptor" evidence="3">
    <location>
        <position position="216"/>
    </location>
</feature>
<name>H1XVB8_CALAY</name>
<dbReference type="PaxDb" id="880073-Calab_0990"/>
<accession>H1XVB8</accession>
<dbReference type="SUPFAM" id="SSF63829">
    <property type="entry name" value="Calcium-dependent phosphotriesterase"/>
    <property type="match status" value="1"/>
</dbReference>
<evidence type="ECO:0000313" key="10">
    <source>
        <dbReference type="Proteomes" id="UP000004671"/>
    </source>
</evidence>
<dbReference type="OrthoDB" id="241638at2"/>
<feature type="binding site" evidence="4">
    <location>
        <position position="216"/>
    </location>
    <ligand>
        <name>a divalent metal cation</name>
        <dbReference type="ChEBI" id="CHEBI:60240"/>
    </ligand>
</feature>
<keyword evidence="6" id="KW-0732">Signal</keyword>
<protein>
    <submittedName>
        <fullName evidence="8">Gluconolactonase</fullName>
    </submittedName>
    <submittedName>
        <fullName evidence="9">SMP-30/Gluconolaconase/LRE-like region-containing protein</fullName>
    </submittedName>
</protein>
<dbReference type="GO" id="GO:0016787">
    <property type="term" value="F:hydrolase activity"/>
    <property type="evidence" value="ECO:0007669"/>
    <property type="project" value="UniProtKB-KW"/>
</dbReference>
<feature type="binding site" evidence="4">
    <location>
        <position position="36"/>
    </location>
    <ligand>
        <name>a divalent metal cation</name>
        <dbReference type="ChEBI" id="CHEBI:60240"/>
    </ligand>
</feature>
<organism evidence="9 10">
    <name type="scientific">Caldithrix abyssi DSM 13497</name>
    <dbReference type="NCBI Taxonomy" id="880073"/>
    <lineage>
        <taxon>Bacteria</taxon>
        <taxon>Pseudomonadati</taxon>
        <taxon>Calditrichota</taxon>
        <taxon>Calditrichia</taxon>
        <taxon>Calditrichales</taxon>
        <taxon>Calditrichaceae</taxon>
        <taxon>Caldithrix</taxon>
    </lineage>
</organism>
<evidence type="ECO:0000313" key="8">
    <source>
        <dbReference type="EMBL" id="APF20921.1"/>
    </source>
</evidence>
<feature type="chain" id="PRO_5010497900" evidence="6">
    <location>
        <begin position="21"/>
        <end position="302"/>
    </location>
</feature>
<dbReference type="InterPro" id="IPR013658">
    <property type="entry name" value="SGL"/>
</dbReference>
<evidence type="ECO:0000256" key="2">
    <source>
        <dbReference type="ARBA" id="ARBA00022801"/>
    </source>
</evidence>